<gene>
    <name evidence="3" type="ORF">EKD16_10775</name>
</gene>
<evidence type="ECO:0000313" key="4">
    <source>
        <dbReference type="Proteomes" id="UP000292235"/>
    </source>
</evidence>
<keyword evidence="4" id="KW-1185">Reference proteome</keyword>
<keyword evidence="2" id="KW-0812">Transmembrane</keyword>
<organism evidence="3 4">
    <name type="scientific">Streptomonospora litoralis</name>
    <dbReference type="NCBI Taxonomy" id="2498135"/>
    <lineage>
        <taxon>Bacteria</taxon>
        <taxon>Bacillati</taxon>
        <taxon>Actinomycetota</taxon>
        <taxon>Actinomycetes</taxon>
        <taxon>Streptosporangiales</taxon>
        <taxon>Nocardiopsidaceae</taxon>
        <taxon>Streptomonospora</taxon>
    </lineage>
</organism>
<evidence type="ECO:0000256" key="1">
    <source>
        <dbReference type="SAM" id="MobiDB-lite"/>
    </source>
</evidence>
<sequence>MADEHHEDHGNTVSAWFLTTSWIVVWTAAAGAIIVDENVVMWSLVALGASVVCAAIAGIMKKAGLGRRHPRPTPPTREEWEALQAGQRRAEPAAKSAGAAEEAEAVAGDAAEDSAGETASVR</sequence>
<name>A0A4P6Q3T2_9ACTN</name>
<proteinExistence type="predicted"/>
<dbReference type="NCBIfam" id="NF041681">
    <property type="entry name" value="HGxxPAAW"/>
    <property type="match status" value="1"/>
</dbReference>
<accession>A0A4P6Q3T2</accession>
<keyword evidence="2" id="KW-0472">Membrane</keyword>
<feature type="compositionally biased region" description="Low complexity" evidence="1">
    <location>
        <begin position="93"/>
        <end position="109"/>
    </location>
</feature>
<protein>
    <submittedName>
        <fullName evidence="3">Uncharacterized protein</fullName>
    </submittedName>
</protein>
<feature type="region of interest" description="Disordered" evidence="1">
    <location>
        <begin position="64"/>
        <end position="122"/>
    </location>
</feature>
<reference evidence="3 4" key="1">
    <citation type="submission" date="2019-02" db="EMBL/GenBank/DDBJ databases">
        <authorList>
            <person name="Khodamoradi S."/>
            <person name="Hahnke R.L."/>
            <person name="Kaempfer P."/>
            <person name="Schumann P."/>
            <person name="Rohde M."/>
            <person name="Steinert M."/>
            <person name="Luzhetskyy A."/>
            <person name="Wink J."/>
            <person name="Ruckert C."/>
        </authorList>
    </citation>
    <scope>NUCLEOTIDE SEQUENCE [LARGE SCALE GENOMIC DNA]</scope>
    <source>
        <strain evidence="3 4">M2</strain>
    </source>
</reference>
<dbReference type="OrthoDB" id="3431983at2"/>
<dbReference type="AlphaFoldDB" id="A0A4P6Q3T2"/>
<dbReference type="Proteomes" id="UP000292235">
    <property type="component" value="Chromosome"/>
</dbReference>
<feature type="transmembrane region" description="Helical" evidence="2">
    <location>
        <begin position="12"/>
        <end position="34"/>
    </location>
</feature>
<feature type="transmembrane region" description="Helical" evidence="2">
    <location>
        <begin position="40"/>
        <end position="60"/>
    </location>
</feature>
<evidence type="ECO:0000256" key="2">
    <source>
        <dbReference type="SAM" id="Phobius"/>
    </source>
</evidence>
<keyword evidence="2" id="KW-1133">Transmembrane helix</keyword>
<dbReference type="EMBL" id="CP036455">
    <property type="protein sequence ID" value="QBI53941.1"/>
    <property type="molecule type" value="Genomic_DNA"/>
</dbReference>
<dbReference type="KEGG" id="strr:EKD16_10775"/>
<dbReference type="RefSeq" id="WP_131098216.1">
    <property type="nucleotide sequence ID" value="NZ_CP036455.1"/>
</dbReference>
<evidence type="ECO:0000313" key="3">
    <source>
        <dbReference type="EMBL" id="QBI53941.1"/>
    </source>
</evidence>